<keyword evidence="13" id="KW-1185">Reference proteome</keyword>
<accession>A0ABN2IPW4</accession>
<comment type="catalytic activity">
    <reaction evidence="10">
        <text>L-threonyl-[protein] + FAD = FMN-L-threonyl-[protein] + AMP + H(+)</text>
        <dbReference type="Rhea" id="RHEA:36847"/>
        <dbReference type="Rhea" id="RHEA-COMP:11060"/>
        <dbReference type="Rhea" id="RHEA-COMP:11061"/>
        <dbReference type="ChEBI" id="CHEBI:15378"/>
        <dbReference type="ChEBI" id="CHEBI:30013"/>
        <dbReference type="ChEBI" id="CHEBI:57692"/>
        <dbReference type="ChEBI" id="CHEBI:74257"/>
        <dbReference type="ChEBI" id="CHEBI:456215"/>
        <dbReference type="EC" id="2.7.1.180"/>
    </reaction>
</comment>
<dbReference type="Pfam" id="PF02424">
    <property type="entry name" value="ApbE"/>
    <property type="match status" value="1"/>
</dbReference>
<dbReference type="EMBL" id="BAAANY010000033">
    <property type="protein sequence ID" value="GAA1709413.1"/>
    <property type="molecule type" value="Genomic_DNA"/>
</dbReference>
<evidence type="ECO:0000256" key="7">
    <source>
        <dbReference type="ARBA" id="ARBA00022827"/>
    </source>
</evidence>
<organism evidence="12 13">
    <name type="scientific">Fodinicola feengrottensis</name>
    <dbReference type="NCBI Taxonomy" id="435914"/>
    <lineage>
        <taxon>Bacteria</taxon>
        <taxon>Bacillati</taxon>
        <taxon>Actinomycetota</taxon>
        <taxon>Actinomycetes</taxon>
        <taxon>Mycobacteriales</taxon>
        <taxon>Fodinicola</taxon>
    </lineage>
</organism>
<name>A0ABN2IPW4_9ACTN</name>
<evidence type="ECO:0000256" key="2">
    <source>
        <dbReference type="ARBA" id="ARBA00011955"/>
    </source>
</evidence>
<comment type="caution">
    <text evidence="12">The sequence shown here is derived from an EMBL/GenBank/DDBJ whole genome shotgun (WGS) entry which is preliminary data.</text>
</comment>
<keyword evidence="6" id="KW-0479">Metal-binding</keyword>
<dbReference type="RefSeq" id="WP_344314311.1">
    <property type="nucleotide sequence ID" value="NZ_BAAANY010000033.1"/>
</dbReference>
<dbReference type="SUPFAM" id="SSF143631">
    <property type="entry name" value="ApbE-like"/>
    <property type="match status" value="1"/>
</dbReference>
<sequence length="295" mass="30648">MAWSPTARLVVSDPAVLPKARAIVTAELAAIDRACSRFRADSELMRAHRDGRPVPVSPLLSEFVAAALDAARQTDGDVSPTVGSALNQLGHDRDFDLLTDGGTAVHVIVQPAPGWRRVRLAGGHLTVPAGVVLDLGATATAVAADRCARLVADRCGVGALVSLGGDIATAGSHPGGWQVLVQDQEDDPACTVRVPAGAAMATSSTRSRQWVRDGRLPHHIIDRRTGQPAAAGWRSASVVAASCLTANVASTCALVRGSGALPWLRDRRLPSRLVGQDGSVHTVNGWPPSAPSPQP</sequence>
<gene>
    <name evidence="12" type="ORF">GCM10009765_68500</name>
</gene>
<keyword evidence="4" id="KW-0285">Flavoprotein</keyword>
<proteinExistence type="predicted"/>
<evidence type="ECO:0000256" key="9">
    <source>
        <dbReference type="ARBA" id="ARBA00031306"/>
    </source>
</evidence>
<evidence type="ECO:0000256" key="4">
    <source>
        <dbReference type="ARBA" id="ARBA00022630"/>
    </source>
</evidence>
<dbReference type="PANTHER" id="PTHR30040:SF2">
    <property type="entry name" value="FAD:PROTEIN FMN TRANSFERASE"/>
    <property type="match status" value="1"/>
</dbReference>
<evidence type="ECO:0000256" key="10">
    <source>
        <dbReference type="ARBA" id="ARBA00048540"/>
    </source>
</evidence>
<evidence type="ECO:0000256" key="8">
    <source>
        <dbReference type="ARBA" id="ARBA00022842"/>
    </source>
</evidence>
<dbReference type="PANTHER" id="PTHR30040">
    <property type="entry name" value="THIAMINE BIOSYNTHESIS LIPOPROTEIN APBE"/>
    <property type="match status" value="1"/>
</dbReference>
<dbReference type="Proteomes" id="UP001500618">
    <property type="component" value="Unassembled WGS sequence"/>
</dbReference>
<feature type="region of interest" description="Disordered" evidence="11">
    <location>
        <begin position="275"/>
        <end position="295"/>
    </location>
</feature>
<protein>
    <recommendedName>
        <fullName evidence="3">FAD:protein FMN transferase</fullName>
        <ecNumber evidence="2">2.7.1.180</ecNumber>
    </recommendedName>
    <alternativeName>
        <fullName evidence="9">Flavin transferase</fullName>
    </alternativeName>
</protein>
<evidence type="ECO:0000256" key="1">
    <source>
        <dbReference type="ARBA" id="ARBA00001946"/>
    </source>
</evidence>
<keyword evidence="5 12" id="KW-0808">Transferase</keyword>
<keyword evidence="7" id="KW-0274">FAD</keyword>
<keyword evidence="8" id="KW-0460">Magnesium</keyword>
<evidence type="ECO:0000256" key="3">
    <source>
        <dbReference type="ARBA" id="ARBA00016337"/>
    </source>
</evidence>
<evidence type="ECO:0000256" key="6">
    <source>
        <dbReference type="ARBA" id="ARBA00022723"/>
    </source>
</evidence>
<dbReference type="Gene3D" id="3.10.520.10">
    <property type="entry name" value="ApbE-like domains"/>
    <property type="match status" value="1"/>
</dbReference>
<evidence type="ECO:0000256" key="5">
    <source>
        <dbReference type="ARBA" id="ARBA00022679"/>
    </source>
</evidence>
<comment type="cofactor">
    <cofactor evidence="1">
        <name>Mg(2+)</name>
        <dbReference type="ChEBI" id="CHEBI:18420"/>
    </cofactor>
</comment>
<dbReference type="EC" id="2.7.1.180" evidence="2"/>
<dbReference type="InterPro" id="IPR024932">
    <property type="entry name" value="ApbE"/>
</dbReference>
<dbReference type="GO" id="GO:0016740">
    <property type="term" value="F:transferase activity"/>
    <property type="evidence" value="ECO:0007669"/>
    <property type="project" value="UniProtKB-KW"/>
</dbReference>
<evidence type="ECO:0000256" key="11">
    <source>
        <dbReference type="SAM" id="MobiDB-lite"/>
    </source>
</evidence>
<dbReference type="InterPro" id="IPR003374">
    <property type="entry name" value="ApbE-like_sf"/>
</dbReference>
<evidence type="ECO:0000313" key="13">
    <source>
        <dbReference type="Proteomes" id="UP001500618"/>
    </source>
</evidence>
<reference evidence="13" key="1">
    <citation type="journal article" date="2019" name="Int. J. Syst. Evol. Microbiol.">
        <title>The Global Catalogue of Microorganisms (GCM) 10K type strain sequencing project: providing services to taxonomists for standard genome sequencing and annotation.</title>
        <authorList>
            <consortium name="The Broad Institute Genomics Platform"/>
            <consortium name="The Broad Institute Genome Sequencing Center for Infectious Disease"/>
            <person name="Wu L."/>
            <person name="Ma J."/>
        </authorList>
    </citation>
    <scope>NUCLEOTIDE SEQUENCE [LARGE SCALE GENOMIC DNA]</scope>
    <source>
        <strain evidence="13">JCM 14718</strain>
    </source>
</reference>
<evidence type="ECO:0000313" key="12">
    <source>
        <dbReference type="EMBL" id="GAA1709413.1"/>
    </source>
</evidence>